<accession>A0ABY6G2S8</accession>
<dbReference type="PANTHER" id="PTHR43877">
    <property type="entry name" value="AMINOALKYLPHOSPHONATE N-ACETYLTRANSFERASE-RELATED-RELATED"/>
    <property type="match status" value="1"/>
</dbReference>
<keyword evidence="1 4" id="KW-0808">Transferase</keyword>
<evidence type="ECO:0000313" key="5">
    <source>
        <dbReference type="Proteomes" id="UP001164305"/>
    </source>
</evidence>
<reference evidence="4" key="1">
    <citation type="submission" date="2022-10" db="EMBL/GenBank/DDBJ databases">
        <title>Whole-Genome Sequencing of Brachybacterium huguangmaarense BRM-3, Isolated from Betula schmidtii.</title>
        <authorList>
            <person name="Haam D."/>
        </authorList>
    </citation>
    <scope>NUCLEOTIDE SEQUENCE</scope>
    <source>
        <strain evidence="4">BRM-3</strain>
    </source>
</reference>
<dbReference type="RefSeq" id="WP_263594148.1">
    <property type="nucleotide sequence ID" value="NZ_CP107020.1"/>
</dbReference>
<dbReference type="PROSITE" id="PS51186">
    <property type="entry name" value="GNAT"/>
    <property type="match status" value="1"/>
</dbReference>
<feature type="domain" description="N-acetyltransferase" evidence="3">
    <location>
        <begin position="17"/>
        <end position="163"/>
    </location>
</feature>
<keyword evidence="5" id="KW-1185">Reference proteome</keyword>
<keyword evidence="2 4" id="KW-0012">Acyltransferase</keyword>
<dbReference type="GO" id="GO:0016746">
    <property type="term" value="F:acyltransferase activity"/>
    <property type="evidence" value="ECO:0007669"/>
    <property type="project" value="UniProtKB-KW"/>
</dbReference>
<protein>
    <submittedName>
        <fullName evidence="4">GNAT family N-acetyltransferase</fullName>
        <ecNumber evidence="4">2.3.1.-</ecNumber>
    </submittedName>
</protein>
<dbReference type="EMBL" id="CP107020">
    <property type="protein sequence ID" value="UYG16936.1"/>
    <property type="molecule type" value="Genomic_DNA"/>
</dbReference>
<dbReference type="InterPro" id="IPR016181">
    <property type="entry name" value="Acyl_CoA_acyltransferase"/>
</dbReference>
<evidence type="ECO:0000313" key="4">
    <source>
        <dbReference type="EMBL" id="UYG16936.1"/>
    </source>
</evidence>
<gene>
    <name evidence="4" type="ORF">BRM3_00400</name>
</gene>
<dbReference type="SUPFAM" id="SSF55729">
    <property type="entry name" value="Acyl-CoA N-acyltransferases (Nat)"/>
    <property type="match status" value="1"/>
</dbReference>
<dbReference type="Gene3D" id="3.40.630.30">
    <property type="match status" value="1"/>
</dbReference>
<evidence type="ECO:0000256" key="1">
    <source>
        <dbReference type="ARBA" id="ARBA00022679"/>
    </source>
</evidence>
<dbReference type="InterPro" id="IPR050832">
    <property type="entry name" value="Bact_Acetyltransf"/>
</dbReference>
<name>A0ABY6G2S8_9MICO</name>
<dbReference type="InterPro" id="IPR000182">
    <property type="entry name" value="GNAT_dom"/>
</dbReference>
<sequence length="163" mass="17946">MTSPLDGAVEAVGPTGWSLRPAIVDDAMALAFLELELFPDEAWTVFQLAEEIEHPDRRYVIAEESGTGEILGYAGIMIAGDTADLHTIGTARPGEGIGRALLGWCEERAREGGAGALLLEVREDNDRARAVYTRAGYAEIGRRRGYYRIRGRRIDALVMRREL</sequence>
<dbReference type="Pfam" id="PF00583">
    <property type="entry name" value="Acetyltransf_1"/>
    <property type="match status" value="1"/>
</dbReference>
<evidence type="ECO:0000259" key="3">
    <source>
        <dbReference type="PROSITE" id="PS51186"/>
    </source>
</evidence>
<dbReference type="EC" id="2.3.1.-" evidence="4"/>
<evidence type="ECO:0000256" key="2">
    <source>
        <dbReference type="ARBA" id="ARBA00023315"/>
    </source>
</evidence>
<dbReference type="Proteomes" id="UP001164305">
    <property type="component" value="Chromosome"/>
</dbReference>
<organism evidence="4 5">
    <name type="scientific">Brachybacterium huguangmaarense</name>
    <dbReference type="NCBI Taxonomy" id="1652028"/>
    <lineage>
        <taxon>Bacteria</taxon>
        <taxon>Bacillati</taxon>
        <taxon>Actinomycetota</taxon>
        <taxon>Actinomycetes</taxon>
        <taxon>Micrococcales</taxon>
        <taxon>Dermabacteraceae</taxon>
        <taxon>Brachybacterium</taxon>
    </lineage>
</organism>
<dbReference type="CDD" id="cd04301">
    <property type="entry name" value="NAT_SF"/>
    <property type="match status" value="1"/>
</dbReference>
<proteinExistence type="predicted"/>